<dbReference type="Proteomes" id="UP000250235">
    <property type="component" value="Unassembled WGS sequence"/>
</dbReference>
<dbReference type="EMBL" id="KQ995527">
    <property type="protein sequence ID" value="KZV46570.1"/>
    <property type="molecule type" value="Genomic_DNA"/>
</dbReference>
<dbReference type="AlphaFoldDB" id="A0A2Z7CHT3"/>
<accession>A0A2Z7CHT3</accession>
<evidence type="ECO:0000313" key="2">
    <source>
        <dbReference type="Proteomes" id="UP000250235"/>
    </source>
</evidence>
<dbReference type="GO" id="GO:0004386">
    <property type="term" value="F:helicase activity"/>
    <property type="evidence" value="ECO:0007669"/>
    <property type="project" value="UniProtKB-KW"/>
</dbReference>
<keyword evidence="1" id="KW-0547">Nucleotide-binding</keyword>
<sequence length="169" mass="19006">MYIIAKYREMLLSKFLEDHRQNFKAGQPMTAIDIQIIALLSDAHLFALETLQTQMRIHGLKWEWICSSRLFEGENRDRGAVIAHSNTNNRSSCWIRTMTLVNGSWVIQEGGGKAVAAKVHSLLLMIVVDLVLVMEEADLAEVVGVNLRVKDITEVVVLTKDQEEALDTG</sequence>
<evidence type="ECO:0000313" key="1">
    <source>
        <dbReference type="EMBL" id="KZV46570.1"/>
    </source>
</evidence>
<gene>
    <name evidence="1" type="ORF">F511_40838</name>
</gene>
<reference evidence="1 2" key="1">
    <citation type="journal article" date="2015" name="Proc. Natl. Acad. Sci. U.S.A.">
        <title>The resurrection genome of Boea hygrometrica: A blueprint for survival of dehydration.</title>
        <authorList>
            <person name="Xiao L."/>
            <person name="Yang G."/>
            <person name="Zhang L."/>
            <person name="Yang X."/>
            <person name="Zhao S."/>
            <person name="Ji Z."/>
            <person name="Zhou Q."/>
            <person name="Hu M."/>
            <person name="Wang Y."/>
            <person name="Chen M."/>
            <person name="Xu Y."/>
            <person name="Jin H."/>
            <person name="Xiao X."/>
            <person name="Hu G."/>
            <person name="Bao F."/>
            <person name="Hu Y."/>
            <person name="Wan P."/>
            <person name="Li L."/>
            <person name="Deng X."/>
            <person name="Kuang T."/>
            <person name="Xiang C."/>
            <person name="Zhu J.K."/>
            <person name="Oliver M.J."/>
            <person name="He Y."/>
        </authorList>
    </citation>
    <scope>NUCLEOTIDE SEQUENCE [LARGE SCALE GENOMIC DNA]</scope>
    <source>
        <strain evidence="2">cv. XS01</strain>
    </source>
</reference>
<name>A0A2Z7CHT3_9LAMI</name>
<keyword evidence="1" id="KW-0378">Hydrolase</keyword>
<keyword evidence="1" id="KW-0347">Helicase</keyword>
<protein>
    <submittedName>
        <fullName evidence="1">DNA replication helicase dna2 isoform 2</fullName>
    </submittedName>
</protein>
<keyword evidence="2" id="KW-1185">Reference proteome</keyword>
<proteinExistence type="predicted"/>
<keyword evidence="1" id="KW-0067">ATP-binding</keyword>
<organism evidence="1 2">
    <name type="scientific">Dorcoceras hygrometricum</name>
    <dbReference type="NCBI Taxonomy" id="472368"/>
    <lineage>
        <taxon>Eukaryota</taxon>
        <taxon>Viridiplantae</taxon>
        <taxon>Streptophyta</taxon>
        <taxon>Embryophyta</taxon>
        <taxon>Tracheophyta</taxon>
        <taxon>Spermatophyta</taxon>
        <taxon>Magnoliopsida</taxon>
        <taxon>eudicotyledons</taxon>
        <taxon>Gunneridae</taxon>
        <taxon>Pentapetalae</taxon>
        <taxon>asterids</taxon>
        <taxon>lamiids</taxon>
        <taxon>Lamiales</taxon>
        <taxon>Gesneriaceae</taxon>
        <taxon>Didymocarpoideae</taxon>
        <taxon>Trichosporeae</taxon>
        <taxon>Loxocarpinae</taxon>
        <taxon>Dorcoceras</taxon>
    </lineage>
</organism>